<feature type="region of interest" description="Disordered" evidence="1">
    <location>
        <begin position="114"/>
        <end position="133"/>
    </location>
</feature>
<keyword evidence="3" id="KW-1185">Reference proteome</keyword>
<feature type="compositionally biased region" description="Polar residues" evidence="1">
    <location>
        <begin position="34"/>
        <end position="61"/>
    </location>
</feature>
<gene>
    <name evidence="2" type="ORF">CMQ_6425</name>
</gene>
<dbReference type="EMBL" id="GL629794">
    <property type="protein sequence ID" value="EFX01483.1"/>
    <property type="molecule type" value="Genomic_DNA"/>
</dbReference>
<feature type="region of interest" description="Disordered" evidence="1">
    <location>
        <begin position="27"/>
        <end position="99"/>
    </location>
</feature>
<accession>F0XMS8</accession>
<evidence type="ECO:0000256" key="1">
    <source>
        <dbReference type="SAM" id="MobiDB-lite"/>
    </source>
</evidence>
<protein>
    <submittedName>
        <fullName evidence="2">Uncharacterized protein</fullName>
    </submittedName>
</protein>
<dbReference type="AlphaFoldDB" id="F0XMS8"/>
<organism evidence="3">
    <name type="scientific">Grosmannia clavigera (strain kw1407 / UAMH 11150)</name>
    <name type="common">Blue stain fungus</name>
    <name type="synonym">Graphiocladiella clavigera</name>
    <dbReference type="NCBI Taxonomy" id="655863"/>
    <lineage>
        <taxon>Eukaryota</taxon>
        <taxon>Fungi</taxon>
        <taxon>Dikarya</taxon>
        <taxon>Ascomycota</taxon>
        <taxon>Pezizomycotina</taxon>
        <taxon>Sordariomycetes</taxon>
        <taxon>Sordariomycetidae</taxon>
        <taxon>Ophiostomatales</taxon>
        <taxon>Ophiostomataceae</taxon>
        <taxon>Leptographium</taxon>
    </lineage>
</organism>
<feature type="compositionally biased region" description="Low complexity" evidence="1">
    <location>
        <begin position="115"/>
        <end position="125"/>
    </location>
</feature>
<dbReference type="Proteomes" id="UP000007796">
    <property type="component" value="Unassembled WGS sequence"/>
</dbReference>
<dbReference type="GeneID" id="25979857"/>
<name>F0XMS8_GROCL</name>
<proteinExistence type="predicted"/>
<reference evidence="2 3" key="1">
    <citation type="journal article" date="2011" name="Proc. Natl. Acad. Sci. U.S.A.">
        <title>Genome and transcriptome analyses of the mountain pine beetle-fungal symbiont Grosmannia clavigera, a lodgepole pine pathogen.</title>
        <authorList>
            <person name="DiGuistini S."/>
            <person name="Wang Y."/>
            <person name="Liao N.Y."/>
            <person name="Taylor G."/>
            <person name="Tanguay P."/>
            <person name="Feau N."/>
            <person name="Henrissat B."/>
            <person name="Chan S.K."/>
            <person name="Hesse-Orce U."/>
            <person name="Alamouti S.M."/>
            <person name="Tsui C.K.M."/>
            <person name="Docking R.T."/>
            <person name="Levasseur A."/>
            <person name="Haridas S."/>
            <person name="Robertson G."/>
            <person name="Birol I."/>
            <person name="Holt R.A."/>
            <person name="Marra M.A."/>
            <person name="Hamelin R.C."/>
            <person name="Hirst M."/>
            <person name="Jones S.J.M."/>
            <person name="Bohlmann J."/>
            <person name="Breuil C."/>
        </authorList>
    </citation>
    <scope>NUCLEOTIDE SEQUENCE [LARGE SCALE GENOMIC DNA]</scope>
    <source>
        <strain evidence="3">kw1407 / UAMH 11150</strain>
    </source>
</reference>
<sequence>MTFTSALYNILQNPVLIVGFLRPDSPRSHWPSPYESSTASTQTEDNWTEAETQPAEQQNPEQLPFVPISEQPVESLTERPSSTSLTERPSSTALHTLPPFGSFSEFIWRLNCRPSSNGSSTNSTGAVGRGDLW</sequence>
<evidence type="ECO:0000313" key="2">
    <source>
        <dbReference type="EMBL" id="EFX01483.1"/>
    </source>
</evidence>
<feature type="compositionally biased region" description="Polar residues" evidence="1">
    <location>
        <begin position="72"/>
        <end position="94"/>
    </location>
</feature>
<dbReference type="RefSeq" id="XP_014170965.1">
    <property type="nucleotide sequence ID" value="XM_014315490.1"/>
</dbReference>
<dbReference type="InParanoid" id="F0XMS8"/>
<evidence type="ECO:0000313" key="3">
    <source>
        <dbReference type="Proteomes" id="UP000007796"/>
    </source>
</evidence>
<dbReference type="HOGENOM" id="CLU_1906944_0_0_1"/>